<comment type="caution">
    <text evidence="2">The sequence shown here is derived from an EMBL/GenBank/DDBJ whole genome shotgun (WGS) entry which is preliminary data.</text>
</comment>
<evidence type="ECO:0000256" key="1">
    <source>
        <dbReference type="SAM" id="MobiDB-lite"/>
    </source>
</evidence>
<proteinExistence type="predicted"/>
<reference evidence="3" key="1">
    <citation type="journal article" date="2019" name="Int. J. Syst. Evol. Microbiol.">
        <title>The Global Catalogue of Microorganisms (GCM) 10K type strain sequencing project: providing services to taxonomists for standard genome sequencing and annotation.</title>
        <authorList>
            <consortium name="The Broad Institute Genomics Platform"/>
            <consortium name="The Broad Institute Genome Sequencing Center for Infectious Disease"/>
            <person name="Wu L."/>
            <person name="Ma J."/>
        </authorList>
    </citation>
    <scope>NUCLEOTIDE SEQUENCE [LARGE SCALE GENOMIC DNA]</scope>
    <source>
        <strain evidence="3">JCM 16546</strain>
    </source>
</reference>
<accession>A0ABP7BV18</accession>
<sequence length="50" mass="5104">MPAILIIDRMSASGVSRSAERSAPPAAPGTVRERDAGARAGKPGVDDRDA</sequence>
<organism evidence="2 3">
    <name type="scientific">Microbacterium marinilacus</name>
    <dbReference type="NCBI Taxonomy" id="415209"/>
    <lineage>
        <taxon>Bacteria</taxon>
        <taxon>Bacillati</taxon>
        <taxon>Actinomycetota</taxon>
        <taxon>Actinomycetes</taxon>
        <taxon>Micrococcales</taxon>
        <taxon>Microbacteriaceae</taxon>
        <taxon>Microbacterium</taxon>
    </lineage>
</organism>
<dbReference type="Proteomes" id="UP001410795">
    <property type="component" value="Unassembled WGS sequence"/>
</dbReference>
<gene>
    <name evidence="2" type="ORF">GCM10022202_33380</name>
</gene>
<dbReference type="EMBL" id="BAAAYV010000025">
    <property type="protein sequence ID" value="GAA3668618.1"/>
    <property type="molecule type" value="Genomic_DNA"/>
</dbReference>
<feature type="region of interest" description="Disordered" evidence="1">
    <location>
        <begin position="11"/>
        <end position="50"/>
    </location>
</feature>
<keyword evidence="3" id="KW-1185">Reference proteome</keyword>
<name>A0ABP7BV18_9MICO</name>
<protein>
    <submittedName>
        <fullName evidence="2">Uncharacterized protein</fullName>
    </submittedName>
</protein>
<evidence type="ECO:0000313" key="3">
    <source>
        <dbReference type="Proteomes" id="UP001410795"/>
    </source>
</evidence>
<evidence type="ECO:0000313" key="2">
    <source>
        <dbReference type="EMBL" id="GAA3668618.1"/>
    </source>
</evidence>